<comment type="caution">
    <text evidence="2">The sequence shown here is derived from an EMBL/GenBank/DDBJ whole genome shotgun (WGS) entry which is preliminary data.</text>
</comment>
<proteinExistence type="predicted"/>
<dbReference type="AlphaFoldDB" id="A0A1F6CBF3"/>
<dbReference type="Proteomes" id="UP000178606">
    <property type="component" value="Unassembled WGS sequence"/>
</dbReference>
<dbReference type="EMBL" id="MFKF01000309">
    <property type="protein sequence ID" value="OGG46496.1"/>
    <property type="molecule type" value="Genomic_DNA"/>
</dbReference>
<organism evidence="2 3">
    <name type="scientific">Handelsmanbacteria sp. (strain RIFCSPLOWO2_12_FULL_64_10)</name>
    <dbReference type="NCBI Taxonomy" id="1817868"/>
    <lineage>
        <taxon>Bacteria</taxon>
        <taxon>Candidatus Handelsmaniibacteriota</taxon>
    </lineage>
</organism>
<reference evidence="2 3" key="1">
    <citation type="journal article" date="2016" name="Nat. Commun.">
        <title>Thousands of microbial genomes shed light on interconnected biogeochemical processes in an aquifer system.</title>
        <authorList>
            <person name="Anantharaman K."/>
            <person name="Brown C.T."/>
            <person name="Hug L.A."/>
            <person name="Sharon I."/>
            <person name="Castelle C.J."/>
            <person name="Probst A.J."/>
            <person name="Thomas B.C."/>
            <person name="Singh A."/>
            <person name="Wilkins M.J."/>
            <person name="Karaoz U."/>
            <person name="Brodie E.L."/>
            <person name="Williams K.H."/>
            <person name="Hubbard S.S."/>
            <person name="Banfield J.F."/>
        </authorList>
    </citation>
    <scope>NUCLEOTIDE SEQUENCE [LARGE SCALE GENOMIC DNA]</scope>
    <source>
        <strain evidence="3">RIFCSPLOWO2_12_FULL_64_10</strain>
    </source>
</reference>
<accession>A0A1F6CBF3</accession>
<sequence length="432" mass="48660">MLKIVNSIPVAQVWSGHPVGFDLVTHGDRQFAAFYDAERRMTVSCRGLDSGAWAFVRPEGRWLEGRNRPSTTIAWDSHNYVTMAIDGEGQVHLCGNMHCDPLIYFRTTRPLDIFSFERIDRMVGQNEERCTYPRFMRGPKGELVFRYRDGRSGDGVDYYNVYDAGTRTWRRLIDAPLLDGQGRMNAYARAPMPGPDGMYHLVWMWRDTPDCATNHDISYARSRDLVRWETSRGEALALPITLETGEVVDAVPPGGGTINMCLSLGFDTKQRPIISYLKYDEAGATQAYNARREAEGWKVSRTSDWAYRWAFSGGGAIPGEVQVGGVQVESDGGLNQSYRHIREGAGVWRLDEATLRPAGTYPPRKDALPEALLKVASDFPGLEAHTLTGRGEGPEPGVRYVLRWETLPANRDRPREQAPPPSELRLYELRLE</sequence>
<gene>
    <name evidence="2" type="ORF">A3F84_28205</name>
</gene>
<evidence type="ECO:0008006" key="4">
    <source>
        <dbReference type="Google" id="ProtNLM"/>
    </source>
</evidence>
<evidence type="ECO:0000313" key="2">
    <source>
        <dbReference type="EMBL" id="OGG46496.1"/>
    </source>
</evidence>
<name>A0A1F6CBF3_HANXR</name>
<evidence type="ECO:0000256" key="1">
    <source>
        <dbReference type="SAM" id="MobiDB-lite"/>
    </source>
</evidence>
<protein>
    <recommendedName>
        <fullName evidence="4">Neuraminidase</fullName>
    </recommendedName>
</protein>
<dbReference type="Pfam" id="PF15892">
    <property type="entry name" value="BNR_4"/>
    <property type="match status" value="1"/>
</dbReference>
<feature type="region of interest" description="Disordered" evidence="1">
    <location>
        <begin position="409"/>
        <end position="432"/>
    </location>
</feature>
<evidence type="ECO:0000313" key="3">
    <source>
        <dbReference type="Proteomes" id="UP000178606"/>
    </source>
</evidence>